<accession>A0A915EQK2</accession>
<dbReference type="NCBIfam" id="TIGR00231">
    <property type="entry name" value="small_GTP"/>
    <property type="match status" value="1"/>
</dbReference>
<dbReference type="PRINTS" id="PR00449">
    <property type="entry name" value="RASTRNSFRMNG"/>
</dbReference>
<proteinExistence type="predicted"/>
<reference evidence="4" key="1">
    <citation type="submission" date="2022-11" db="UniProtKB">
        <authorList>
            <consortium name="WormBaseParasite"/>
        </authorList>
    </citation>
    <scope>IDENTIFICATION</scope>
</reference>
<sequence length="237" mass="27227">MRAQAYKCWQLFGSKQDLPSVKKEKSVVGDPSRGGNSQFPLKDDFEKEITLKSLHKRILVLERMLSKKYDGELIPLSSIRCHYGALCYNSDCKYKHPPDCINSRFCNRSNCAFRHPPLPKQQVVTLFRNAIEYKLVVVGDGGVGKSSLTIQLVQNQFIEDYDPTVEDSYRKEVFIDGQVALLDILDTAGQEEYSAMRDQYMRSGEGFLLVFALDQLTSFESIQRYQEQIMRIKDSEK</sequence>
<dbReference type="SMART" id="SM00175">
    <property type="entry name" value="RAB"/>
    <property type="match status" value="1"/>
</dbReference>
<dbReference type="WBParaSite" id="jg8423">
    <property type="protein sequence ID" value="jg8423"/>
    <property type="gene ID" value="jg8423"/>
</dbReference>
<dbReference type="Pfam" id="PF00071">
    <property type="entry name" value="Ras"/>
    <property type="match status" value="1"/>
</dbReference>
<dbReference type="AlphaFoldDB" id="A0A915EQK2"/>
<name>A0A915EQK2_9BILA</name>
<dbReference type="InterPro" id="IPR020849">
    <property type="entry name" value="Small_GTPase_Ras-type"/>
</dbReference>
<evidence type="ECO:0000256" key="1">
    <source>
        <dbReference type="ARBA" id="ARBA00022741"/>
    </source>
</evidence>
<keyword evidence="2" id="KW-0342">GTP-binding</keyword>
<evidence type="ECO:0000313" key="4">
    <source>
        <dbReference type="WBParaSite" id="jg8423"/>
    </source>
</evidence>
<dbReference type="SMART" id="SM00173">
    <property type="entry name" value="RAS"/>
    <property type="match status" value="1"/>
</dbReference>
<evidence type="ECO:0000313" key="3">
    <source>
        <dbReference type="Proteomes" id="UP000887574"/>
    </source>
</evidence>
<dbReference type="InterPro" id="IPR005225">
    <property type="entry name" value="Small_GTP-bd"/>
</dbReference>
<dbReference type="PROSITE" id="PS51419">
    <property type="entry name" value="RAB"/>
    <property type="match status" value="1"/>
</dbReference>
<protein>
    <submittedName>
        <fullName evidence="4">Uncharacterized protein</fullName>
    </submittedName>
</protein>
<dbReference type="PROSITE" id="PS51421">
    <property type="entry name" value="RAS"/>
    <property type="match status" value="1"/>
</dbReference>
<dbReference type="SMART" id="SM00174">
    <property type="entry name" value="RHO"/>
    <property type="match status" value="1"/>
</dbReference>
<keyword evidence="3" id="KW-1185">Reference proteome</keyword>
<dbReference type="PANTHER" id="PTHR24070">
    <property type="entry name" value="RAS, DI-RAS, AND RHEB FAMILY MEMBERS OF SMALL GTPASE SUPERFAMILY"/>
    <property type="match status" value="1"/>
</dbReference>
<dbReference type="GO" id="GO:0005525">
    <property type="term" value="F:GTP binding"/>
    <property type="evidence" value="ECO:0007669"/>
    <property type="project" value="UniProtKB-KW"/>
</dbReference>
<organism evidence="3 4">
    <name type="scientific">Ditylenchus dipsaci</name>
    <dbReference type="NCBI Taxonomy" id="166011"/>
    <lineage>
        <taxon>Eukaryota</taxon>
        <taxon>Metazoa</taxon>
        <taxon>Ecdysozoa</taxon>
        <taxon>Nematoda</taxon>
        <taxon>Chromadorea</taxon>
        <taxon>Rhabditida</taxon>
        <taxon>Tylenchina</taxon>
        <taxon>Tylenchomorpha</taxon>
        <taxon>Sphaerularioidea</taxon>
        <taxon>Anguinidae</taxon>
        <taxon>Anguininae</taxon>
        <taxon>Ditylenchus</taxon>
    </lineage>
</organism>
<dbReference type="InterPro" id="IPR001806">
    <property type="entry name" value="Small_GTPase"/>
</dbReference>
<dbReference type="GO" id="GO:0007165">
    <property type="term" value="P:signal transduction"/>
    <property type="evidence" value="ECO:0007669"/>
    <property type="project" value="InterPro"/>
</dbReference>
<dbReference type="Proteomes" id="UP000887574">
    <property type="component" value="Unplaced"/>
</dbReference>
<dbReference type="InterPro" id="IPR027417">
    <property type="entry name" value="P-loop_NTPase"/>
</dbReference>
<dbReference type="Gene3D" id="4.10.1000.40">
    <property type="match status" value="1"/>
</dbReference>
<dbReference type="Gene3D" id="3.40.50.300">
    <property type="entry name" value="P-loop containing nucleotide triphosphate hydrolases"/>
    <property type="match status" value="1"/>
</dbReference>
<dbReference type="GO" id="GO:0016020">
    <property type="term" value="C:membrane"/>
    <property type="evidence" value="ECO:0007669"/>
    <property type="project" value="InterPro"/>
</dbReference>
<evidence type="ECO:0000256" key="2">
    <source>
        <dbReference type="ARBA" id="ARBA00023134"/>
    </source>
</evidence>
<keyword evidence="1" id="KW-0547">Nucleotide-binding</keyword>
<dbReference type="GO" id="GO:0003924">
    <property type="term" value="F:GTPase activity"/>
    <property type="evidence" value="ECO:0007669"/>
    <property type="project" value="InterPro"/>
</dbReference>
<dbReference type="SUPFAM" id="SSF52540">
    <property type="entry name" value="P-loop containing nucleoside triphosphate hydrolases"/>
    <property type="match status" value="1"/>
</dbReference>